<dbReference type="STRING" id="37293.ENSANAP00000028827"/>
<dbReference type="InterPro" id="IPR001304">
    <property type="entry name" value="C-type_lectin-like"/>
</dbReference>
<dbReference type="PANTHER" id="PTHR47606:SF1">
    <property type="entry name" value="KILLER CELL LECTIN-LIKE RECEPTOR SUBFAMILY G MEMBER 2"/>
    <property type="match status" value="1"/>
</dbReference>
<dbReference type="PANTHER" id="PTHR47606">
    <property type="entry name" value="KILLER CELL LECTIN-LIKE RECEPTOR SUBFAMILY G MEMBER 2"/>
    <property type="match status" value="1"/>
</dbReference>
<evidence type="ECO:0000256" key="2">
    <source>
        <dbReference type="ARBA" id="ARBA00022692"/>
    </source>
</evidence>
<keyword evidence="4 6" id="KW-0472">Membrane</keyword>
<feature type="compositionally biased region" description="Low complexity" evidence="5">
    <location>
        <begin position="98"/>
        <end position="120"/>
    </location>
</feature>
<feature type="compositionally biased region" description="Basic and acidic residues" evidence="5">
    <location>
        <begin position="191"/>
        <end position="201"/>
    </location>
</feature>
<dbReference type="Pfam" id="PF00059">
    <property type="entry name" value="Lectin_C"/>
    <property type="match status" value="1"/>
</dbReference>
<accession>A0A2K5E6G6</accession>
<protein>
    <submittedName>
        <fullName evidence="8">Killer cell lectin like receptor G2</fullName>
    </submittedName>
</protein>
<dbReference type="GO" id="GO:0016020">
    <property type="term" value="C:membrane"/>
    <property type="evidence" value="ECO:0007669"/>
    <property type="project" value="UniProtKB-SubCell"/>
</dbReference>
<evidence type="ECO:0000259" key="7">
    <source>
        <dbReference type="PROSITE" id="PS50041"/>
    </source>
</evidence>
<keyword evidence="3" id="KW-0430">Lectin</keyword>
<proteinExistence type="predicted"/>
<dbReference type="GO" id="GO:0030246">
    <property type="term" value="F:carbohydrate binding"/>
    <property type="evidence" value="ECO:0007669"/>
    <property type="project" value="UniProtKB-KW"/>
</dbReference>
<name>A0A2K5E6G6_AOTNA</name>
<dbReference type="SUPFAM" id="SSF56436">
    <property type="entry name" value="C-type lectin-like"/>
    <property type="match status" value="1"/>
</dbReference>
<dbReference type="GeneTree" id="ENSGT00940000162997"/>
<evidence type="ECO:0000256" key="5">
    <source>
        <dbReference type="SAM" id="MobiDB-lite"/>
    </source>
</evidence>
<dbReference type="InterPro" id="IPR016186">
    <property type="entry name" value="C-type_lectin-like/link_sf"/>
</dbReference>
<keyword evidence="2 6" id="KW-0812">Transmembrane</keyword>
<evidence type="ECO:0000256" key="1">
    <source>
        <dbReference type="ARBA" id="ARBA00004167"/>
    </source>
</evidence>
<feature type="domain" description="C-type lectin" evidence="7">
    <location>
        <begin position="300"/>
        <end position="405"/>
    </location>
</feature>
<reference evidence="8" key="2">
    <citation type="submission" date="2025-09" db="UniProtKB">
        <authorList>
            <consortium name="Ensembl"/>
        </authorList>
    </citation>
    <scope>IDENTIFICATION</scope>
</reference>
<feature type="compositionally biased region" description="Low complexity" evidence="5">
    <location>
        <begin position="202"/>
        <end position="216"/>
    </location>
</feature>
<dbReference type="InterPro" id="IPR016187">
    <property type="entry name" value="CTDL_fold"/>
</dbReference>
<dbReference type="InterPro" id="IPR033992">
    <property type="entry name" value="NKR-like_CTLD"/>
</dbReference>
<dbReference type="SMART" id="SM00034">
    <property type="entry name" value="CLECT"/>
    <property type="match status" value="1"/>
</dbReference>
<dbReference type="InterPro" id="IPR043318">
    <property type="entry name" value="KLRG2"/>
</dbReference>
<dbReference type="Proteomes" id="UP000233020">
    <property type="component" value="Unplaced"/>
</dbReference>
<organism evidence="8 9">
    <name type="scientific">Aotus nancymaae</name>
    <name type="common">Ma's night monkey</name>
    <dbReference type="NCBI Taxonomy" id="37293"/>
    <lineage>
        <taxon>Eukaryota</taxon>
        <taxon>Metazoa</taxon>
        <taxon>Chordata</taxon>
        <taxon>Craniata</taxon>
        <taxon>Vertebrata</taxon>
        <taxon>Euteleostomi</taxon>
        <taxon>Mammalia</taxon>
        <taxon>Eutheria</taxon>
        <taxon>Euarchontoglires</taxon>
        <taxon>Primates</taxon>
        <taxon>Haplorrhini</taxon>
        <taxon>Platyrrhini</taxon>
        <taxon>Aotidae</taxon>
        <taxon>Aotus</taxon>
    </lineage>
</organism>
<keyword evidence="6" id="KW-1133">Transmembrane helix</keyword>
<evidence type="ECO:0000256" key="3">
    <source>
        <dbReference type="ARBA" id="ARBA00022734"/>
    </source>
</evidence>
<reference evidence="8" key="1">
    <citation type="submission" date="2025-08" db="UniProtKB">
        <authorList>
            <consortium name="Ensembl"/>
        </authorList>
    </citation>
    <scope>IDENTIFICATION</scope>
</reference>
<feature type="region of interest" description="Disordered" evidence="5">
    <location>
        <begin position="1"/>
        <end position="120"/>
    </location>
</feature>
<gene>
    <name evidence="8" type="primary">KLRG2</name>
</gene>
<dbReference type="AlphaFoldDB" id="A0A2K5E6G6"/>
<dbReference type="CDD" id="cd03593">
    <property type="entry name" value="CLECT_NK_receptors_like"/>
    <property type="match status" value="1"/>
</dbReference>
<feature type="region of interest" description="Disordered" evidence="5">
    <location>
        <begin position="183"/>
        <end position="216"/>
    </location>
</feature>
<evidence type="ECO:0000313" key="8">
    <source>
        <dbReference type="Ensembl" id="ENSANAP00000028827.1"/>
    </source>
</evidence>
<comment type="subcellular location">
    <subcellularLocation>
        <location evidence="1">Membrane</location>
        <topology evidence="1">Single-pass membrane protein</topology>
    </subcellularLocation>
</comment>
<keyword evidence="9" id="KW-1185">Reference proteome</keyword>
<dbReference type="Gene3D" id="3.10.100.10">
    <property type="entry name" value="Mannose-Binding Protein A, subunit A"/>
    <property type="match status" value="1"/>
</dbReference>
<dbReference type="OMA" id="EEHCYYF"/>
<evidence type="ECO:0000313" key="9">
    <source>
        <dbReference type="Proteomes" id="UP000233020"/>
    </source>
</evidence>
<sequence length="409" mass="42707">MERAKEAAPESQAGAELPMEPVGSLLPGLEQPQVPAETRQPEGPESSPTPAGTVEEAVGAGWEPSSEKQLPSPRPGPLRVPPLSLGYGVCPEPPSPGPASAETPRNSEAPGAEPAPGAWAPIELQVDVLVKPVGAAGGSRTPSPRPSTRFLTVPVPESPAFSRSTAPAHQLLQCAPYPGGTWGRGSPLAAARKESGRDAEGRASPAEGSAGSPSSPTCCRCKELGLEKEGAALLPCAGLDRDKKLPRAVTHLGMSVYMTSLRWALAVMAVLLAVSGIVIVVLASRAGTSCQPCPPGWVLSEEHCYYLSAEAQAWEASQAFCSAYHATLPLLSHTQDLLSRYLVSKHSWVGARRGPQGWHWIDGTPLPLELLPKDGENNPDINCGALEEGTLVAANCSTPRPWVCAKGTQ</sequence>
<dbReference type="PROSITE" id="PS50041">
    <property type="entry name" value="C_TYPE_LECTIN_2"/>
    <property type="match status" value="1"/>
</dbReference>
<feature type="transmembrane region" description="Helical" evidence="6">
    <location>
        <begin position="263"/>
        <end position="283"/>
    </location>
</feature>
<evidence type="ECO:0000256" key="4">
    <source>
        <dbReference type="ARBA" id="ARBA00023136"/>
    </source>
</evidence>
<dbReference type="Ensembl" id="ENSANAT00000046853.1">
    <property type="protein sequence ID" value="ENSANAP00000028827.1"/>
    <property type="gene ID" value="ENSANAG00000032234.1"/>
</dbReference>
<evidence type="ECO:0000256" key="6">
    <source>
        <dbReference type="SAM" id="Phobius"/>
    </source>
</evidence>